<keyword evidence="1" id="KW-0732">Signal</keyword>
<evidence type="ECO:0000313" key="2">
    <source>
        <dbReference type="EMBL" id="MBC3930832.1"/>
    </source>
</evidence>
<dbReference type="RefSeq" id="WP_186902677.1">
    <property type="nucleotide sequence ID" value="NZ_JACOGD010000002.1"/>
</dbReference>
<evidence type="ECO:0008006" key="4">
    <source>
        <dbReference type="Google" id="ProtNLM"/>
    </source>
</evidence>
<proteinExistence type="predicted"/>
<feature type="chain" id="PRO_5045440790" description="Lipoprotein" evidence="1">
    <location>
        <begin position="24"/>
        <end position="157"/>
    </location>
</feature>
<dbReference type="EMBL" id="JACOGD010000002">
    <property type="protein sequence ID" value="MBC3930832.1"/>
    <property type="molecule type" value="Genomic_DNA"/>
</dbReference>
<accession>A0ABR7A1W4</accession>
<protein>
    <recommendedName>
        <fullName evidence="4">Lipoprotein</fullName>
    </recommendedName>
</protein>
<feature type="signal peptide" evidence="1">
    <location>
        <begin position="1"/>
        <end position="23"/>
    </location>
</feature>
<reference evidence="2 3" key="1">
    <citation type="submission" date="2020-08" db="EMBL/GenBank/DDBJ databases">
        <title>Novel species isolated from subtropical streams in China.</title>
        <authorList>
            <person name="Lu H."/>
        </authorList>
    </citation>
    <scope>NUCLEOTIDE SEQUENCE [LARGE SCALE GENOMIC DNA]</scope>
    <source>
        <strain evidence="2 3">CY22W</strain>
    </source>
</reference>
<keyword evidence="3" id="KW-1185">Reference proteome</keyword>
<name>A0ABR7A1W4_9BURK</name>
<gene>
    <name evidence="2" type="ORF">H8K43_04045</name>
</gene>
<dbReference type="PROSITE" id="PS51257">
    <property type="entry name" value="PROKAR_LIPOPROTEIN"/>
    <property type="match status" value="1"/>
</dbReference>
<evidence type="ECO:0000313" key="3">
    <source>
        <dbReference type="Proteomes" id="UP000654304"/>
    </source>
</evidence>
<evidence type="ECO:0000256" key="1">
    <source>
        <dbReference type="SAM" id="SignalP"/>
    </source>
</evidence>
<comment type="caution">
    <text evidence="2">The sequence shown here is derived from an EMBL/GenBank/DDBJ whole genome shotgun (WGS) entry which is preliminary data.</text>
</comment>
<sequence>MKNFLKNRILPAGVISMSLFGLSACGGGSGSTDAPIVPSALTIAATPLSVVKGNISTYTFTATNRNAVAVSGVGFSVDFGANVTITQRPQFGCTASSFSYSSSGTASITFGSVPANSQCQMVVSITPLNIGVVSPAVSTVGNLNISGSIPVVTVTPF</sequence>
<organism evidence="2 3">
    <name type="scientific">Undibacterium curvum</name>
    <dbReference type="NCBI Taxonomy" id="2762294"/>
    <lineage>
        <taxon>Bacteria</taxon>
        <taxon>Pseudomonadati</taxon>
        <taxon>Pseudomonadota</taxon>
        <taxon>Betaproteobacteria</taxon>
        <taxon>Burkholderiales</taxon>
        <taxon>Oxalobacteraceae</taxon>
        <taxon>Undibacterium</taxon>
    </lineage>
</organism>
<dbReference type="Proteomes" id="UP000654304">
    <property type="component" value="Unassembled WGS sequence"/>
</dbReference>